<dbReference type="KEGG" id="dti:Desti_0238"/>
<dbReference type="InterPro" id="IPR011777">
    <property type="entry name" value="Geranylgeranyl_Rdtase_fam"/>
</dbReference>
<dbReference type="InterPro" id="IPR036188">
    <property type="entry name" value="FAD/NAD-bd_sf"/>
</dbReference>
<name>I4C093_DESTA</name>
<feature type="domain" description="FAD-binding" evidence="1">
    <location>
        <begin position="7"/>
        <end position="169"/>
    </location>
</feature>
<evidence type="ECO:0000313" key="3">
    <source>
        <dbReference type="Proteomes" id="UP000006055"/>
    </source>
</evidence>
<evidence type="ECO:0000313" key="2">
    <source>
        <dbReference type="EMBL" id="AFM22984.1"/>
    </source>
</evidence>
<dbReference type="Gene3D" id="3.50.50.60">
    <property type="entry name" value="FAD/NAD(P)-binding domain"/>
    <property type="match status" value="1"/>
</dbReference>
<reference evidence="3" key="1">
    <citation type="submission" date="2012-06" db="EMBL/GenBank/DDBJ databases">
        <title>Complete sequence of chromosome of Desulfomonile tiedjei DSM 6799.</title>
        <authorList>
            <person name="Lucas S."/>
            <person name="Copeland A."/>
            <person name="Lapidus A."/>
            <person name="Glavina del Rio T."/>
            <person name="Dalin E."/>
            <person name="Tice H."/>
            <person name="Bruce D."/>
            <person name="Goodwin L."/>
            <person name="Pitluck S."/>
            <person name="Peters L."/>
            <person name="Ovchinnikova G."/>
            <person name="Zeytun A."/>
            <person name="Lu M."/>
            <person name="Kyrpides N."/>
            <person name="Mavromatis K."/>
            <person name="Ivanova N."/>
            <person name="Brettin T."/>
            <person name="Detter J.C."/>
            <person name="Han C."/>
            <person name="Larimer F."/>
            <person name="Land M."/>
            <person name="Hauser L."/>
            <person name="Markowitz V."/>
            <person name="Cheng J.-F."/>
            <person name="Hugenholtz P."/>
            <person name="Woyke T."/>
            <person name="Wu D."/>
            <person name="Spring S."/>
            <person name="Schroeder M."/>
            <person name="Brambilla E."/>
            <person name="Klenk H.-P."/>
            <person name="Eisen J.A."/>
        </authorList>
    </citation>
    <scope>NUCLEOTIDE SEQUENCE [LARGE SCALE GENOMIC DNA]</scope>
    <source>
        <strain evidence="3">ATCC 49306 / DSM 6799 / DCB-1</strain>
    </source>
</reference>
<dbReference type="AlphaFoldDB" id="I4C093"/>
<dbReference type="NCBIfam" id="TIGR02032">
    <property type="entry name" value="GG-red-SF"/>
    <property type="match status" value="1"/>
</dbReference>
<dbReference type="EMBL" id="CP003360">
    <property type="protein sequence ID" value="AFM22984.1"/>
    <property type="molecule type" value="Genomic_DNA"/>
</dbReference>
<dbReference type="GO" id="GO:0016628">
    <property type="term" value="F:oxidoreductase activity, acting on the CH-CH group of donors, NAD or NADP as acceptor"/>
    <property type="evidence" value="ECO:0007669"/>
    <property type="project" value="InterPro"/>
</dbReference>
<accession>I4C093</accession>
<dbReference type="PANTHER" id="PTHR42685">
    <property type="entry name" value="GERANYLGERANYL DIPHOSPHATE REDUCTASE"/>
    <property type="match status" value="1"/>
</dbReference>
<gene>
    <name evidence="2" type="ordered locus">Desti_0238</name>
</gene>
<keyword evidence="3" id="KW-1185">Reference proteome</keyword>
<dbReference type="eggNOG" id="COG0644">
    <property type="taxonomic scope" value="Bacteria"/>
</dbReference>
<proteinExistence type="predicted"/>
<dbReference type="PRINTS" id="PR00420">
    <property type="entry name" value="RNGMNOXGNASE"/>
</dbReference>
<dbReference type="Pfam" id="PF01494">
    <property type="entry name" value="FAD_binding_3"/>
    <property type="match status" value="1"/>
</dbReference>
<organism evidence="2 3">
    <name type="scientific">Desulfomonile tiedjei (strain ATCC 49306 / DSM 6799 / DCB-1)</name>
    <dbReference type="NCBI Taxonomy" id="706587"/>
    <lineage>
        <taxon>Bacteria</taxon>
        <taxon>Pseudomonadati</taxon>
        <taxon>Thermodesulfobacteriota</taxon>
        <taxon>Desulfomonilia</taxon>
        <taxon>Desulfomonilales</taxon>
        <taxon>Desulfomonilaceae</taxon>
        <taxon>Desulfomonile</taxon>
    </lineage>
</organism>
<sequence>MGRTIACDVLVVGAGPAGSSAARAAAEMGVDTVLIDAKMRIGEQPHCGEFVPSRLFGEFHLDKSCIIQSVDSMETRILTGLSEFGPDLCIPAMTTVSPGHMIDRVRFDRDLARKASESGARVFSGTRLIRHKNDYWIARAPESEISFFPRIVIAADGPLSSVGSLLGLPSFQFLKGLQVEVPLAESIGKTIIFLDKAFSGGYGWLFPKGIVANLGIGARPDTNVRDLLRSLASALITSGMIREGILARYGGIIPVSGLRPSLCVENVIFCGDAAGLTHPVTGAGIPQAVFSGDLAGRAASAAIKNSSDLPIREYEAEVRGRYKGVIDHAVSKRTIMGSWKTGTDTDYVKLCEQTWIAFKGYRQRIRNVSNDRVGQSHAD</sequence>
<dbReference type="InterPro" id="IPR002938">
    <property type="entry name" value="FAD-bd"/>
</dbReference>
<dbReference type="PANTHER" id="PTHR42685:SF18">
    <property type="entry name" value="DIGERANYLGERANYLGLYCEROPHOSPHOLIPID REDUCTASE"/>
    <property type="match status" value="1"/>
</dbReference>
<dbReference type="STRING" id="706587.Desti_0238"/>
<dbReference type="HOGENOM" id="CLU_024648_0_0_7"/>
<dbReference type="OrthoDB" id="9799983at2"/>
<dbReference type="GO" id="GO:0071949">
    <property type="term" value="F:FAD binding"/>
    <property type="evidence" value="ECO:0007669"/>
    <property type="project" value="InterPro"/>
</dbReference>
<protein>
    <submittedName>
        <fullName evidence="2">Geranylgeranyl reductase family protein</fullName>
    </submittedName>
</protein>
<dbReference type="InterPro" id="IPR050407">
    <property type="entry name" value="Geranylgeranyl_reductase"/>
</dbReference>
<dbReference type="Proteomes" id="UP000006055">
    <property type="component" value="Chromosome"/>
</dbReference>
<dbReference type="SUPFAM" id="SSF51905">
    <property type="entry name" value="FAD/NAD(P)-binding domain"/>
    <property type="match status" value="1"/>
</dbReference>
<evidence type="ECO:0000259" key="1">
    <source>
        <dbReference type="Pfam" id="PF01494"/>
    </source>
</evidence>
<dbReference type="RefSeq" id="WP_014808143.1">
    <property type="nucleotide sequence ID" value="NC_018025.1"/>
</dbReference>